<keyword evidence="9" id="KW-0819">tRNA processing</keyword>
<dbReference type="PROSITE" id="PS50102">
    <property type="entry name" value="RRM"/>
    <property type="match status" value="1"/>
</dbReference>
<dbReference type="GO" id="GO:0003723">
    <property type="term" value="F:RNA binding"/>
    <property type="evidence" value="ECO:0007669"/>
    <property type="project" value="UniProtKB-UniRule"/>
</dbReference>
<dbReference type="Proteomes" id="UP000031036">
    <property type="component" value="Unassembled WGS sequence"/>
</dbReference>
<keyword evidence="6 14" id="KW-0489">Methyltransferase</keyword>
<accession>A0A0B2UPG9</accession>
<evidence type="ECO:0000256" key="9">
    <source>
        <dbReference type="ARBA" id="ARBA00022694"/>
    </source>
</evidence>
<feature type="domain" description="RRM" evidence="13">
    <location>
        <begin position="7"/>
        <end position="86"/>
    </location>
</feature>
<dbReference type="InterPro" id="IPR000504">
    <property type="entry name" value="RRM_dom"/>
</dbReference>
<feature type="region of interest" description="Disordered" evidence="12">
    <location>
        <begin position="197"/>
        <end position="219"/>
    </location>
</feature>
<evidence type="ECO:0000256" key="10">
    <source>
        <dbReference type="ARBA" id="ARBA00047957"/>
    </source>
</evidence>
<evidence type="ECO:0000313" key="15">
    <source>
        <dbReference type="Proteomes" id="UP000031036"/>
    </source>
</evidence>
<dbReference type="OrthoDB" id="10047021at2759"/>
<name>A0A0B2UPG9_TOXCA</name>
<protein>
    <recommendedName>
        <fullName evidence="4">Probable tRNA (uracil-O(2)-)-methyltransferase</fullName>
        <ecNumber evidence="3">2.1.1.211</ecNumber>
    </recommendedName>
</protein>
<evidence type="ECO:0000256" key="12">
    <source>
        <dbReference type="SAM" id="MobiDB-lite"/>
    </source>
</evidence>
<evidence type="ECO:0000256" key="11">
    <source>
        <dbReference type="PROSITE-ProRule" id="PRU00176"/>
    </source>
</evidence>
<dbReference type="GO" id="GO:0030488">
    <property type="term" value="P:tRNA methylation"/>
    <property type="evidence" value="ECO:0007669"/>
    <property type="project" value="TreeGrafter"/>
</dbReference>
<evidence type="ECO:0000256" key="8">
    <source>
        <dbReference type="ARBA" id="ARBA00022691"/>
    </source>
</evidence>
<comment type="similarity">
    <text evidence="2">Belongs to the TRM44 family.</text>
</comment>
<dbReference type="InterPro" id="IPR011671">
    <property type="entry name" value="tRNA_uracil_MeTrfase"/>
</dbReference>
<keyword evidence="8" id="KW-0949">S-adenosyl-L-methionine</keyword>
<comment type="subcellular location">
    <subcellularLocation>
        <location evidence="1">Cytoplasm</location>
    </subcellularLocation>
</comment>
<dbReference type="InterPro" id="IPR012677">
    <property type="entry name" value="Nucleotide-bd_a/b_plait_sf"/>
</dbReference>
<organism evidence="14 15">
    <name type="scientific">Toxocara canis</name>
    <name type="common">Canine roundworm</name>
    <dbReference type="NCBI Taxonomy" id="6265"/>
    <lineage>
        <taxon>Eukaryota</taxon>
        <taxon>Metazoa</taxon>
        <taxon>Ecdysozoa</taxon>
        <taxon>Nematoda</taxon>
        <taxon>Chromadorea</taxon>
        <taxon>Rhabditida</taxon>
        <taxon>Spirurina</taxon>
        <taxon>Ascaridomorpha</taxon>
        <taxon>Ascaridoidea</taxon>
        <taxon>Toxocaridae</taxon>
        <taxon>Toxocara</taxon>
    </lineage>
</organism>
<evidence type="ECO:0000256" key="4">
    <source>
        <dbReference type="ARBA" id="ARBA00018325"/>
    </source>
</evidence>
<feature type="compositionally biased region" description="Basic and acidic residues" evidence="12">
    <location>
        <begin position="197"/>
        <end position="209"/>
    </location>
</feature>
<dbReference type="STRING" id="6265.A0A0B2UPG9"/>
<gene>
    <name evidence="14" type="primary">C23G10.7</name>
    <name evidence="14" type="ORF">Tcan_07759</name>
</gene>
<evidence type="ECO:0000259" key="13">
    <source>
        <dbReference type="PROSITE" id="PS50102"/>
    </source>
</evidence>
<dbReference type="GO" id="GO:0141101">
    <property type="term" value="F:tRNA(Ser) (uridine(44)-2'-O-)-methyltransferase activity"/>
    <property type="evidence" value="ECO:0007669"/>
    <property type="project" value="UniProtKB-EC"/>
</dbReference>
<dbReference type="PANTHER" id="PTHR21210:SF0">
    <property type="entry name" value="TRNA (URACIL-O(2)-)-METHYLTRANSFERASE-RELATED"/>
    <property type="match status" value="1"/>
</dbReference>
<dbReference type="AlphaFoldDB" id="A0A0B2UPG9"/>
<sequence>MSNKSSERILISGLAPDTTHYMVERYFSQLGTLTECVVMVDRESGNCRGYAFVNFVEKSAVDECLRMQYHFIDNVKVQLRLINSTEDNSILAKVPVKKILISFVGKDLSMRHIHDYFSNFGNVKVDCGGNDEKYEYFAYVLFDDEFACRTCLAIGEHSIAGQVVDVRAVVRKEDLMKAEQADRERAEREAQEIAAKAELEERQSTRADSRPPVSTACYSQQQAYDSTGAHQSWSQSCVGTSKQHEWPAVSSDASLPLTTVSYGTLMAPLFPTGPLPVYTGNGNVGHQLPVAGIAPSYIASSPLLTQSTLQPTTSAYMPQMQPTASVPQCSLPSNSGSNIPSAHAHTVAQLGEEEPPQKLCAYDGTFASASAGYGCWGRQRHGLISDARLAFDNEASAPLRGQDWQAMDWRLLVAAKINIPRCDTAARFRKLIELWRDHCNAINRRLFGIKLLKANDENYADVLSMLKLGPIHGLEVRKFIPKSDLFSNRAYEASAFTGEFQVDFWPCVLDEKRHPHVPFRYQLQLRDVSSDDNTLTCELQAFGNAGEQEMSWMRDFAFPGLLRWLKNINLDGTCVKSHRLIGIDEFTQTYLGLKENLGREIASFHGYGVDIRRRNIWDDFRGTDLREQSLNPEKDLLEGTDFLIGNHSDELTPWIPVLAARFGYEVEEDRLRIPSTKRRCIIGRIPDGGLPPDTEQVIETLLSGTKAHTFVARHKVEQRNCSQLPNNLRQALTLRVFNYLLSLGTNEASEWRRGDSVPLSRVIELLSTAEKEQLKDSNGGLQTFLKNQHQVFKVMQGRVSIRDWAVEGKRRVEGKTKTTACWFKLHHPDGCPLSDDLCSFAH</sequence>
<evidence type="ECO:0000256" key="6">
    <source>
        <dbReference type="ARBA" id="ARBA00022603"/>
    </source>
</evidence>
<evidence type="ECO:0000256" key="1">
    <source>
        <dbReference type="ARBA" id="ARBA00004496"/>
    </source>
</evidence>
<evidence type="ECO:0000256" key="3">
    <source>
        <dbReference type="ARBA" id="ARBA00012795"/>
    </source>
</evidence>
<keyword evidence="11" id="KW-0694">RNA-binding</keyword>
<comment type="catalytic activity">
    <reaction evidence="10">
        <text>uridine(44) in tRNA(Ser) + S-adenosyl-L-methionine = 2'-O-methyluridine(44) in tRNA(Ser) + S-adenosyl-L-homocysteine + H(+)</text>
        <dbReference type="Rhea" id="RHEA:43100"/>
        <dbReference type="Rhea" id="RHEA-COMP:10339"/>
        <dbReference type="Rhea" id="RHEA-COMP:10340"/>
        <dbReference type="ChEBI" id="CHEBI:15378"/>
        <dbReference type="ChEBI" id="CHEBI:57856"/>
        <dbReference type="ChEBI" id="CHEBI:59789"/>
        <dbReference type="ChEBI" id="CHEBI:65315"/>
        <dbReference type="ChEBI" id="CHEBI:74478"/>
        <dbReference type="EC" id="2.1.1.211"/>
    </reaction>
</comment>
<dbReference type="GO" id="GO:0005737">
    <property type="term" value="C:cytoplasm"/>
    <property type="evidence" value="ECO:0007669"/>
    <property type="project" value="UniProtKB-SubCell"/>
</dbReference>
<keyword evidence="7 14" id="KW-0808">Transferase</keyword>
<dbReference type="Gene3D" id="3.30.70.330">
    <property type="match status" value="2"/>
</dbReference>
<evidence type="ECO:0000256" key="5">
    <source>
        <dbReference type="ARBA" id="ARBA00022490"/>
    </source>
</evidence>
<reference evidence="14 15" key="1">
    <citation type="submission" date="2014-11" db="EMBL/GenBank/DDBJ databases">
        <title>Genetic blueprint of the zoonotic pathogen Toxocara canis.</title>
        <authorList>
            <person name="Zhu X.-Q."/>
            <person name="Korhonen P.K."/>
            <person name="Cai H."/>
            <person name="Young N.D."/>
            <person name="Nejsum P."/>
            <person name="von Samson-Himmelstjerna G."/>
            <person name="Boag P.R."/>
            <person name="Tan P."/>
            <person name="Li Q."/>
            <person name="Min J."/>
            <person name="Yang Y."/>
            <person name="Wang X."/>
            <person name="Fang X."/>
            <person name="Hall R.S."/>
            <person name="Hofmann A."/>
            <person name="Sternberg P.W."/>
            <person name="Jex A.R."/>
            <person name="Gasser R.B."/>
        </authorList>
    </citation>
    <scope>NUCLEOTIDE SEQUENCE [LARGE SCALE GENOMIC DNA]</scope>
    <source>
        <strain evidence="14">PN_DK_2014</strain>
    </source>
</reference>
<dbReference type="InterPro" id="IPR035979">
    <property type="entry name" value="RBD_domain_sf"/>
</dbReference>
<proteinExistence type="inferred from homology"/>
<dbReference type="EC" id="2.1.1.211" evidence="3"/>
<evidence type="ECO:0000256" key="2">
    <source>
        <dbReference type="ARBA" id="ARBA00009056"/>
    </source>
</evidence>
<dbReference type="Pfam" id="PF00076">
    <property type="entry name" value="RRM_1"/>
    <property type="match status" value="1"/>
</dbReference>
<keyword evidence="5" id="KW-0963">Cytoplasm</keyword>
<dbReference type="SMART" id="SM00360">
    <property type="entry name" value="RRM"/>
    <property type="match status" value="2"/>
</dbReference>
<dbReference type="OMA" id="RCINIGE"/>
<dbReference type="EMBL" id="JPKZ01003185">
    <property type="protein sequence ID" value="KHN72886.1"/>
    <property type="molecule type" value="Genomic_DNA"/>
</dbReference>
<dbReference type="SUPFAM" id="SSF54928">
    <property type="entry name" value="RNA-binding domain, RBD"/>
    <property type="match status" value="1"/>
</dbReference>
<evidence type="ECO:0000313" key="14">
    <source>
        <dbReference type="EMBL" id="KHN72886.1"/>
    </source>
</evidence>
<dbReference type="PANTHER" id="PTHR21210">
    <property type="entry name" value="TRNA (URACIL-O(2)-)-METHYLTRANSFERASE-RELATED"/>
    <property type="match status" value="1"/>
</dbReference>
<keyword evidence="15" id="KW-1185">Reference proteome</keyword>
<comment type="caution">
    <text evidence="14">The sequence shown here is derived from an EMBL/GenBank/DDBJ whole genome shotgun (WGS) entry which is preliminary data.</text>
</comment>
<evidence type="ECO:0000256" key="7">
    <source>
        <dbReference type="ARBA" id="ARBA00022679"/>
    </source>
</evidence>